<feature type="compositionally biased region" description="Basic and acidic residues" evidence="1">
    <location>
        <begin position="481"/>
        <end position="490"/>
    </location>
</feature>
<proteinExistence type="predicted"/>
<feature type="region of interest" description="Disordered" evidence="1">
    <location>
        <begin position="655"/>
        <end position="727"/>
    </location>
</feature>
<evidence type="ECO:0000256" key="1">
    <source>
        <dbReference type="SAM" id="MobiDB-lite"/>
    </source>
</evidence>
<feature type="compositionally biased region" description="Gly residues" evidence="1">
    <location>
        <begin position="365"/>
        <end position="404"/>
    </location>
</feature>
<feature type="compositionally biased region" description="Low complexity" evidence="1">
    <location>
        <begin position="608"/>
        <end position="619"/>
    </location>
</feature>
<evidence type="ECO:0000313" key="2">
    <source>
        <dbReference type="EMBL" id="TDV34598.1"/>
    </source>
</evidence>
<dbReference type="AlphaFoldDB" id="A0A4R7UP28"/>
<reference evidence="2 3" key="1">
    <citation type="submission" date="2019-03" db="EMBL/GenBank/DDBJ databases">
        <title>Genomic Encyclopedia of Archaeal and Bacterial Type Strains, Phase II (KMG-II): from individual species to whole genera.</title>
        <authorList>
            <person name="Goeker M."/>
        </authorList>
    </citation>
    <scope>NUCLEOTIDE SEQUENCE [LARGE SCALE GENOMIC DNA]</scope>
    <source>
        <strain evidence="2 3">DSM 45499</strain>
    </source>
</reference>
<accession>A0A4R7UP28</accession>
<gene>
    <name evidence="2" type="ORF">CLV71_13813</name>
</gene>
<feature type="compositionally biased region" description="Low complexity" evidence="1">
    <location>
        <begin position="339"/>
        <end position="364"/>
    </location>
</feature>
<dbReference type="RefSeq" id="WP_133909502.1">
    <property type="nucleotide sequence ID" value="NZ_SOCP01000038.1"/>
</dbReference>
<feature type="region of interest" description="Disordered" evidence="1">
    <location>
        <begin position="575"/>
        <end position="629"/>
    </location>
</feature>
<keyword evidence="3" id="KW-1185">Reference proteome</keyword>
<feature type="compositionally biased region" description="Basic and acidic residues" evidence="1">
    <location>
        <begin position="239"/>
        <end position="255"/>
    </location>
</feature>
<feature type="compositionally biased region" description="Polar residues" evidence="1">
    <location>
        <begin position="464"/>
        <end position="476"/>
    </location>
</feature>
<feature type="compositionally biased region" description="Polar residues" evidence="1">
    <location>
        <begin position="502"/>
        <end position="526"/>
    </location>
</feature>
<feature type="compositionally biased region" description="Gly residues" evidence="1">
    <location>
        <begin position="589"/>
        <end position="607"/>
    </location>
</feature>
<dbReference type="EMBL" id="SOCP01000038">
    <property type="protein sequence ID" value="TDV34598.1"/>
    <property type="molecule type" value="Genomic_DNA"/>
</dbReference>
<comment type="caution">
    <text evidence="2">The sequence shown here is derived from an EMBL/GenBank/DDBJ whole genome shotgun (WGS) entry which is preliminary data.</text>
</comment>
<feature type="region of interest" description="Disordered" evidence="1">
    <location>
        <begin position="1"/>
        <end position="20"/>
    </location>
</feature>
<dbReference type="Proteomes" id="UP000294927">
    <property type="component" value="Unassembled WGS sequence"/>
</dbReference>
<name>A0A4R7UP28_9PSEU</name>
<feature type="compositionally biased region" description="Polar residues" evidence="1">
    <location>
        <begin position="7"/>
        <end position="20"/>
    </location>
</feature>
<protein>
    <submittedName>
        <fullName evidence="2">Uncharacterized protein</fullName>
    </submittedName>
</protein>
<organism evidence="2 3">
    <name type="scientific">Actinophytocola oryzae</name>
    <dbReference type="NCBI Taxonomy" id="502181"/>
    <lineage>
        <taxon>Bacteria</taxon>
        <taxon>Bacillati</taxon>
        <taxon>Actinomycetota</taxon>
        <taxon>Actinomycetes</taxon>
        <taxon>Pseudonocardiales</taxon>
        <taxon>Pseudonocardiaceae</taxon>
    </lineage>
</organism>
<feature type="compositionally biased region" description="Low complexity" evidence="1">
    <location>
        <begin position="445"/>
        <end position="463"/>
    </location>
</feature>
<feature type="compositionally biased region" description="Basic and acidic residues" evidence="1">
    <location>
        <begin position="423"/>
        <end position="436"/>
    </location>
</feature>
<feature type="compositionally biased region" description="Low complexity" evidence="1">
    <location>
        <begin position="302"/>
        <end position="313"/>
    </location>
</feature>
<evidence type="ECO:0000313" key="3">
    <source>
        <dbReference type="Proteomes" id="UP000294927"/>
    </source>
</evidence>
<feature type="region of interest" description="Disordered" evidence="1">
    <location>
        <begin position="211"/>
        <end position="526"/>
    </location>
</feature>
<dbReference type="OrthoDB" id="3638654at2"/>
<sequence>MADDTSLAGQDQTASPSWDVNQYETWPQLDGAVADLTHNGSAWADLSHNAAAERWYELSDKLAAAVDALGEVNAAFQTEYNNIKGNFVGAAADSFLDFASRIYNQSEEIYDSANGGGFAATVGNVGHDIQGFAQQWWDLVRAAHDAEASVAKSYQDAIDAATSVDQVNSLIAEAQDGYNNVEVALYDSLREQLRGLRSRFESRGGDLSTLTLGAAETAADSNPVDTRVRTPDGSTDSGETEKYRAGDVTEADKKPLTGTDGQPLDTKVRTPDDDLESGETEKYRAGDVTEAGLKPQTDADLDTLTRTPDTTDPYGLASDPYAASSDPYATGTTSDPAYDQQLQDAQDAANDALAGAGTVPSSGTTGSGGGTSGTGAGGGTSGGGTTGSGTGGGTGGATDPGAGGSTPSTGSSGSGGSGSSEEEERKKALDDARKAANDAIDSLCPPTDDGSSPTDDLTGGDTPATESTDPSSGTGSSEEEDRQKALDDARQAANDAIDGLADSSTGSSLEDYLNGTSGDSGTTPQNEAMDAVDKAIEGLPGYGGDDAYAQGLQDAKDAADSAIAGLPGFQSGVDSLGGGSSTLPDLSSGGPGGGGLPGGGGGGGGLPGVDVPGPAPLDGAVGPQGDGILDTDLASKAGLVPATGSGAVTAGAPLTAGLSGSPVMPSGADGSMGMPMGGMPMGGGMGGMGGGGMGQQKEREPATWLQAEDGTWQDHEDEEPPSVLGRK</sequence>
<feature type="compositionally biased region" description="Gly residues" evidence="1">
    <location>
        <begin position="675"/>
        <end position="694"/>
    </location>
</feature>